<keyword evidence="2" id="KW-1133">Transmembrane helix</keyword>
<evidence type="ECO:0000256" key="1">
    <source>
        <dbReference type="SAM" id="Coils"/>
    </source>
</evidence>
<evidence type="ECO:0000259" key="3">
    <source>
        <dbReference type="Pfam" id="PF07695"/>
    </source>
</evidence>
<dbReference type="InterPro" id="IPR011623">
    <property type="entry name" value="7TMR_DISM_rcpt_extracell_dom1"/>
</dbReference>
<evidence type="ECO:0000256" key="2">
    <source>
        <dbReference type="SAM" id="Phobius"/>
    </source>
</evidence>
<keyword evidence="2" id="KW-0472">Membrane</keyword>
<comment type="caution">
    <text evidence="5">The sequence shown here is derived from an EMBL/GenBank/DDBJ whole genome shotgun (WGS) entry which is preliminary data.</text>
</comment>
<accession>A0A7X9RX33</accession>
<feature type="coiled-coil region" evidence="1">
    <location>
        <begin position="418"/>
        <end position="473"/>
    </location>
</feature>
<dbReference type="Gene3D" id="2.60.40.2380">
    <property type="match status" value="1"/>
</dbReference>
<organism evidence="5 6">
    <name type="scientific">Flammeovirga aprica JL-4</name>
    <dbReference type="NCBI Taxonomy" id="694437"/>
    <lineage>
        <taxon>Bacteria</taxon>
        <taxon>Pseudomonadati</taxon>
        <taxon>Bacteroidota</taxon>
        <taxon>Cytophagia</taxon>
        <taxon>Cytophagales</taxon>
        <taxon>Flammeovirgaceae</taxon>
        <taxon>Flammeovirga</taxon>
    </lineage>
</organism>
<evidence type="ECO:0000313" key="6">
    <source>
        <dbReference type="Proteomes" id="UP000576082"/>
    </source>
</evidence>
<evidence type="ECO:0000259" key="4">
    <source>
        <dbReference type="Pfam" id="PF07696"/>
    </source>
</evidence>
<keyword evidence="6" id="KW-1185">Reference proteome</keyword>
<dbReference type="AlphaFoldDB" id="A0A7X9RX33"/>
<dbReference type="Pfam" id="PF07696">
    <property type="entry name" value="7TMR-DISMED2"/>
    <property type="match status" value="1"/>
</dbReference>
<feature type="transmembrane region" description="Helical" evidence="2">
    <location>
        <begin position="298"/>
        <end position="319"/>
    </location>
</feature>
<dbReference type="Pfam" id="PF07695">
    <property type="entry name" value="7TMR-DISM_7TM"/>
    <property type="match status" value="1"/>
</dbReference>
<feature type="transmembrane region" description="Helical" evidence="2">
    <location>
        <begin position="326"/>
        <end position="344"/>
    </location>
</feature>
<protein>
    <recommendedName>
        <fullName evidence="7">Chromosome partitioning protein ParA</fullName>
    </recommendedName>
</protein>
<reference evidence="5 6" key="1">
    <citation type="submission" date="2020-04" db="EMBL/GenBank/DDBJ databases">
        <title>Flammeovirga sp. SR4, a novel species isolated from seawater.</title>
        <authorList>
            <person name="Wang X."/>
        </authorList>
    </citation>
    <scope>NUCLEOTIDE SEQUENCE [LARGE SCALE GENOMIC DNA]</scope>
    <source>
        <strain evidence="5 6">ATCC 23126</strain>
    </source>
</reference>
<dbReference type="Proteomes" id="UP000576082">
    <property type="component" value="Unassembled WGS sequence"/>
</dbReference>
<feature type="transmembrane region" description="Helical" evidence="2">
    <location>
        <begin position="364"/>
        <end position="382"/>
    </location>
</feature>
<dbReference type="InterPro" id="IPR011622">
    <property type="entry name" value="7TMR_DISM_rcpt_extracell_dom2"/>
</dbReference>
<feature type="transmembrane region" description="Helical" evidence="2">
    <location>
        <begin position="275"/>
        <end position="292"/>
    </location>
</feature>
<dbReference type="EMBL" id="JABANE010000061">
    <property type="protein sequence ID" value="NME70336.1"/>
    <property type="molecule type" value="Genomic_DNA"/>
</dbReference>
<proteinExistence type="predicted"/>
<evidence type="ECO:0000313" key="5">
    <source>
        <dbReference type="EMBL" id="NME70336.1"/>
    </source>
</evidence>
<feature type="transmembrane region" description="Helical" evidence="2">
    <location>
        <begin position="207"/>
        <end position="224"/>
    </location>
</feature>
<feature type="transmembrane region" description="Helical" evidence="2">
    <location>
        <begin position="181"/>
        <end position="200"/>
    </location>
</feature>
<gene>
    <name evidence="5" type="ORF">HHU12_20335</name>
</gene>
<name>A0A7X9RX33_9BACT</name>
<keyword evidence="2" id="KW-0812">Transmembrane</keyword>
<feature type="domain" description="7TM-DISM receptor extracellular" evidence="3">
    <location>
        <begin position="178"/>
        <end position="382"/>
    </location>
</feature>
<evidence type="ECO:0008006" key="7">
    <source>
        <dbReference type="Google" id="ProtNLM"/>
    </source>
</evidence>
<feature type="transmembrane region" description="Helical" evidence="2">
    <location>
        <begin position="244"/>
        <end position="263"/>
    </location>
</feature>
<feature type="domain" description="7TM-DISM receptor extracellular" evidence="4">
    <location>
        <begin position="39"/>
        <end position="156"/>
    </location>
</feature>
<keyword evidence="1" id="KW-0175">Coiled coil</keyword>
<sequence length="618" mass="74237">MQFLLSFLLTLSCYFFFFDYAYSMDQKHRGEFLIPIDRITHYSSQNPNEGIEDVKSKEFSKSSYYEKIKKGSEIHWVKINIKAEDSKSKKRVLELMASNIDSISVYFSYDNEQNYEWIGTYTKYTQFKERPRDHKNFTFDIKDNADVTVIIRYYKSYGRTLIYKIRSENVFNAYSNKEYCILGIFYGLFSMILLYNFLMVTYFKEKFYFYYSLFLLSFIITSLVRDRLGYQYIWYSFESLNIYLINWSPILLLVTFILFIKSYIKIEKRLKRIKLYFFLYVIVLCLWNNFVITPQHLVIWNSLLFYIPLIAIFLYLVYWSVFVNSLDRYFCIGLFFVMCSFYILGTESNSFSGVINESGIINHYSSYLCIVIMIISFSISLFKKFNTIKVQEQKVQEDLIIFLKEKEQTISQEVEVRTQEIEEQKQIIVKKNESLENAIQQVFHQAEEIRRINNLLTEKNKLLEADNVDIKEKMSSGSYMSFDDFKKLYPQDENCRQLVASLKWENKYQCPKCSGHFFTNSDKGRRCKKCNYIESEIVNTIFSRVRFPLQKAFYIMYYVFIHKGDVNIKQLSDEIDIRYNTCLSFVRKVKTNIDKHQNEINYYDDDWKKLIKTTIDFN</sequence>